<dbReference type="PANTHER" id="PTHR30026">
    <property type="entry name" value="OUTER MEMBRANE PROTEIN TOLC"/>
    <property type="match status" value="1"/>
</dbReference>
<evidence type="ECO:0000313" key="12">
    <source>
        <dbReference type="Proteomes" id="UP000576616"/>
    </source>
</evidence>
<dbReference type="GO" id="GO:0009279">
    <property type="term" value="C:cell outer membrane"/>
    <property type="evidence" value="ECO:0007669"/>
    <property type="project" value="UniProtKB-SubCell"/>
</dbReference>
<dbReference type="PANTHER" id="PTHR30026:SF20">
    <property type="entry name" value="OUTER MEMBRANE PROTEIN TOLC"/>
    <property type="match status" value="1"/>
</dbReference>
<evidence type="ECO:0000256" key="4">
    <source>
        <dbReference type="ARBA" id="ARBA00022452"/>
    </source>
</evidence>
<evidence type="ECO:0000256" key="8">
    <source>
        <dbReference type="SAM" id="Coils"/>
    </source>
</evidence>
<gene>
    <name evidence="10" type="primary">cmeD</name>
    <name evidence="10" type="ORF">BZ274_00805</name>
    <name evidence="9" type="ORF">ES716_05980</name>
</gene>
<dbReference type="Proteomes" id="UP000382436">
    <property type="component" value="Unassembled WGS sequence"/>
</dbReference>
<keyword evidence="6" id="KW-0472">Membrane</keyword>
<evidence type="ECO:0000313" key="11">
    <source>
        <dbReference type="Proteomes" id="UP000382436"/>
    </source>
</evidence>
<evidence type="ECO:0000256" key="5">
    <source>
        <dbReference type="ARBA" id="ARBA00022692"/>
    </source>
</evidence>
<organism evidence="10 11">
    <name type="scientific">Campylobacter coli</name>
    <dbReference type="NCBI Taxonomy" id="195"/>
    <lineage>
        <taxon>Bacteria</taxon>
        <taxon>Pseudomonadati</taxon>
        <taxon>Campylobacterota</taxon>
        <taxon>Epsilonproteobacteria</taxon>
        <taxon>Campylobacterales</taxon>
        <taxon>Campylobacteraceae</taxon>
        <taxon>Campylobacter</taxon>
    </lineage>
</organism>
<keyword evidence="3" id="KW-0813">Transport</keyword>
<accession>A0A644SAE0</accession>
<dbReference type="GO" id="GO:0015288">
    <property type="term" value="F:porin activity"/>
    <property type="evidence" value="ECO:0007669"/>
    <property type="project" value="TreeGrafter"/>
</dbReference>
<evidence type="ECO:0000256" key="7">
    <source>
        <dbReference type="ARBA" id="ARBA00023237"/>
    </source>
</evidence>
<dbReference type="SUPFAM" id="SSF56954">
    <property type="entry name" value="Outer membrane efflux proteins (OEP)"/>
    <property type="match status" value="1"/>
</dbReference>
<evidence type="ECO:0000256" key="3">
    <source>
        <dbReference type="ARBA" id="ARBA00022448"/>
    </source>
</evidence>
<dbReference type="Pfam" id="PF02321">
    <property type="entry name" value="OEP"/>
    <property type="match status" value="1"/>
</dbReference>
<dbReference type="EMBL" id="AABKAB010000010">
    <property type="protein sequence ID" value="EAH8157467.1"/>
    <property type="molecule type" value="Genomic_DNA"/>
</dbReference>
<evidence type="ECO:0000313" key="9">
    <source>
        <dbReference type="EMBL" id="EAH8157467.1"/>
    </source>
</evidence>
<dbReference type="InterPro" id="IPR003423">
    <property type="entry name" value="OMP_efflux"/>
</dbReference>
<evidence type="ECO:0000256" key="1">
    <source>
        <dbReference type="ARBA" id="ARBA00004442"/>
    </source>
</evidence>
<name>A0A644SAE0_CAMCO</name>
<keyword evidence="4" id="KW-1134">Transmembrane beta strand</keyword>
<dbReference type="EMBL" id="AACBVJ010000001">
    <property type="protein sequence ID" value="EAJ9196741.1"/>
    <property type="molecule type" value="Genomic_DNA"/>
</dbReference>
<evidence type="ECO:0000256" key="2">
    <source>
        <dbReference type="ARBA" id="ARBA00007613"/>
    </source>
</evidence>
<keyword evidence="8" id="KW-0175">Coiled coil</keyword>
<dbReference type="AlphaFoldDB" id="A0A644SAE0"/>
<dbReference type="Proteomes" id="UP000576616">
    <property type="component" value="Unassembled WGS sequence"/>
</dbReference>
<dbReference type="GO" id="GO:1990281">
    <property type="term" value="C:efflux pump complex"/>
    <property type="evidence" value="ECO:0007669"/>
    <property type="project" value="TreeGrafter"/>
</dbReference>
<protein>
    <submittedName>
        <fullName evidence="10">Multidrug efflux RND transporter outer membrane subunit CmeD</fullName>
    </submittedName>
</protein>
<dbReference type="Gene3D" id="1.20.1600.10">
    <property type="entry name" value="Outer membrane efflux proteins (OEP)"/>
    <property type="match status" value="1"/>
</dbReference>
<feature type="coiled-coil region" evidence="8">
    <location>
        <begin position="310"/>
        <end position="337"/>
    </location>
</feature>
<reference evidence="10 11" key="1">
    <citation type="submission" date="2018-05" db="EMBL/GenBank/DDBJ databases">
        <authorList>
            <consortium name="PulseNet: The National Subtyping Network for Foodborne Disease Surveillance"/>
            <person name="Tarr C.L."/>
            <person name="Trees E."/>
            <person name="Katz L.S."/>
            <person name="Carleton-Romer H.A."/>
            <person name="Stroika S."/>
            <person name="Kucerova Z."/>
            <person name="Roache K.F."/>
            <person name="Sabol A.L."/>
            <person name="Besser J."/>
            <person name="Gerner-Smidt P."/>
        </authorList>
    </citation>
    <scope>NUCLEOTIDE SEQUENCE [LARGE SCALE GENOMIC DNA]</scope>
    <source>
        <strain evidence="10 11">PNUSAC001435</strain>
        <strain evidence="9 12">PNUSAC007828</strain>
    </source>
</reference>
<evidence type="ECO:0000313" key="10">
    <source>
        <dbReference type="EMBL" id="EAJ9196741.1"/>
    </source>
</evidence>
<dbReference type="InterPro" id="IPR051906">
    <property type="entry name" value="TolC-like"/>
</dbReference>
<evidence type="ECO:0000256" key="6">
    <source>
        <dbReference type="ARBA" id="ARBA00023136"/>
    </source>
</evidence>
<sequence length="427" mass="49413">MFKKYLTLIHKVIILVFLPLSLSASNLREFIALSQNNEQYLIKQMQSEQASLSRSQTFRNYLPNLSLNSAYVANNKDYFIINPKESLFAKLSLNLLLYDGGAREANLRALESKEKLSLLDKEQSKNYLALSAITLYFNTLSLEKILLANQQKVEFLRSTFERLQKFHDAGLSPKDELESIKAKYHLSLLELSQNELKLASIQKEIKILSNTNFTPNGNAFLENPNQEKSQSYEVLMAKEQINLAKESVNLAKAEYFPKFYIQDNFGFYKNNYSPQIPVYYQNVADRFLQKYSQNNQFILGVEWKIFDFNARAKEVEKERLNVQIANANARLSERKNKEELNYIDQSLKVLKQQIYTLNLSLNAANLAFESVDKKYQAGLVSYVEYLQALEAKFKAQSDLELAHNEFEITKANYYFNAGIDLNSKVRE</sequence>
<dbReference type="RefSeq" id="WP_072230031.1">
    <property type="nucleotide sequence ID" value="NZ_FAZI01000019.1"/>
</dbReference>
<keyword evidence="7" id="KW-0998">Cell outer membrane</keyword>
<comment type="subcellular location">
    <subcellularLocation>
        <location evidence="1">Cell outer membrane</location>
    </subcellularLocation>
</comment>
<comment type="similarity">
    <text evidence="2">Belongs to the outer membrane factor (OMF) (TC 1.B.17) family.</text>
</comment>
<proteinExistence type="inferred from homology"/>
<dbReference type="GO" id="GO:0015562">
    <property type="term" value="F:efflux transmembrane transporter activity"/>
    <property type="evidence" value="ECO:0007669"/>
    <property type="project" value="InterPro"/>
</dbReference>
<keyword evidence="5" id="KW-0812">Transmembrane</keyword>
<comment type="caution">
    <text evidence="10">The sequence shown here is derived from an EMBL/GenBank/DDBJ whole genome shotgun (WGS) entry which is preliminary data.</text>
</comment>